<dbReference type="SUPFAM" id="SSF53335">
    <property type="entry name" value="S-adenosyl-L-methionine-dependent methyltransferases"/>
    <property type="match status" value="1"/>
</dbReference>
<dbReference type="PANTHER" id="PTHR47816">
    <property type="entry name" value="RIBOSOMAL RNA SMALL SUBUNIT METHYLTRANSFERASE C"/>
    <property type="match status" value="1"/>
</dbReference>
<dbReference type="InterPro" id="IPR029063">
    <property type="entry name" value="SAM-dependent_MTases_sf"/>
</dbReference>
<dbReference type="GO" id="GO:0032259">
    <property type="term" value="P:methylation"/>
    <property type="evidence" value="ECO:0007669"/>
    <property type="project" value="UniProtKB-KW"/>
</dbReference>
<keyword evidence="1 4" id="KW-0489">Methyltransferase</keyword>
<dbReference type="Pfam" id="PF05175">
    <property type="entry name" value="MTS"/>
    <property type="match status" value="1"/>
</dbReference>
<dbReference type="GO" id="GO:0008757">
    <property type="term" value="F:S-adenosylmethionine-dependent methyltransferase activity"/>
    <property type="evidence" value="ECO:0007669"/>
    <property type="project" value="InterPro"/>
</dbReference>
<protein>
    <submittedName>
        <fullName evidence="4">16S rRNA m(2)G 1207 methyltransferase</fullName>
    </submittedName>
</protein>
<evidence type="ECO:0000259" key="3">
    <source>
        <dbReference type="Pfam" id="PF05175"/>
    </source>
</evidence>
<dbReference type="InterPro" id="IPR007848">
    <property type="entry name" value="Small_mtfrase_dom"/>
</dbReference>
<proteinExistence type="predicted"/>
<organism evidence="4 5">
    <name type="scientific">Plantibacter flavus</name>
    <dbReference type="NCBI Taxonomy" id="150123"/>
    <lineage>
        <taxon>Bacteria</taxon>
        <taxon>Bacillati</taxon>
        <taxon>Actinomycetota</taxon>
        <taxon>Actinomycetes</taxon>
        <taxon>Micrococcales</taxon>
        <taxon>Microbacteriaceae</taxon>
        <taxon>Plantibacter</taxon>
    </lineage>
</organism>
<evidence type="ECO:0000256" key="2">
    <source>
        <dbReference type="ARBA" id="ARBA00022679"/>
    </source>
</evidence>
<dbReference type="AlphaFoldDB" id="A0A3N2C3S4"/>
<keyword evidence="5" id="KW-1185">Reference proteome</keyword>
<reference evidence="4 5" key="1">
    <citation type="submission" date="2018-11" db="EMBL/GenBank/DDBJ databases">
        <title>Sequencing the genomes of 1000 actinobacteria strains.</title>
        <authorList>
            <person name="Klenk H.-P."/>
        </authorList>
    </citation>
    <scope>NUCLEOTIDE SEQUENCE [LARGE SCALE GENOMIC DNA]</scope>
    <source>
        <strain evidence="4 5">DSM 14012</strain>
    </source>
</reference>
<sequence length="207" mass="22672">MSNEHYFTAEPASELQLKPITARLGGVDRSLVSAGGVFSPGHLDQGTQVLLANTPPPPPTGDLLDIGCGWGPIALSLGLASPDATVWAVDVNERALDLTRINAERLGLANIRAVLPDDVPDTVRFATIWSNPPIRVGKDELHRMLMHWLPRLEDEGDAWLVVQKNLGSDSLQKWLQEQLPTSFHVGRAAMAKGFRVLHARRRELRSA</sequence>
<dbReference type="RefSeq" id="WP_085513008.1">
    <property type="nucleotide sequence ID" value="NZ_FXAP01000005.1"/>
</dbReference>
<dbReference type="Proteomes" id="UP000266915">
    <property type="component" value="Unassembled WGS sequence"/>
</dbReference>
<evidence type="ECO:0000313" key="5">
    <source>
        <dbReference type="Proteomes" id="UP000266915"/>
    </source>
</evidence>
<keyword evidence="2 4" id="KW-0808">Transferase</keyword>
<dbReference type="PANTHER" id="PTHR47816:SF4">
    <property type="entry name" value="RIBOSOMAL RNA SMALL SUBUNIT METHYLTRANSFERASE C"/>
    <property type="match status" value="1"/>
</dbReference>
<dbReference type="CDD" id="cd02440">
    <property type="entry name" value="AdoMet_MTases"/>
    <property type="match status" value="1"/>
</dbReference>
<comment type="caution">
    <text evidence="4">The sequence shown here is derived from an EMBL/GenBank/DDBJ whole genome shotgun (WGS) entry which is preliminary data.</text>
</comment>
<evidence type="ECO:0000256" key="1">
    <source>
        <dbReference type="ARBA" id="ARBA00022603"/>
    </source>
</evidence>
<dbReference type="Gene3D" id="3.40.50.150">
    <property type="entry name" value="Vaccinia Virus protein VP39"/>
    <property type="match status" value="1"/>
</dbReference>
<evidence type="ECO:0000313" key="4">
    <source>
        <dbReference type="EMBL" id="ROR82156.1"/>
    </source>
</evidence>
<name>A0A3N2C3S4_9MICO</name>
<dbReference type="EMBL" id="RKHL01000001">
    <property type="protein sequence ID" value="ROR82156.1"/>
    <property type="molecule type" value="Genomic_DNA"/>
</dbReference>
<feature type="domain" description="Methyltransferase small" evidence="3">
    <location>
        <begin position="31"/>
        <end position="197"/>
    </location>
</feature>
<dbReference type="InterPro" id="IPR046977">
    <property type="entry name" value="RsmC/RlmG"/>
</dbReference>
<gene>
    <name evidence="4" type="ORF">EDD42_2244</name>
</gene>
<accession>A0A3N2C3S4</accession>